<feature type="domain" description="C-type lectin" evidence="4">
    <location>
        <begin position="20"/>
        <end position="133"/>
    </location>
</feature>
<dbReference type="PROSITE" id="PS50041">
    <property type="entry name" value="C_TYPE_LECTIN_2"/>
    <property type="match status" value="3"/>
</dbReference>
<dbReference type="PROSITE" id="PS00615">
    <property type="entry name" value="C_TYPE_LECTIN_1"/>
    <property type="match status" value="1"/>
</dbReference>
<dbReference type="InterPro" id="IPR016186">
    <property type="entry name" value="C-type_lectin-like/link_sf"/>
</dbReference>
<organism evidence="5 6">
    <name type="scientific">Sparus aurata</name>
    <name type="common">Gilthead sea bream</name>
    <dbReference type="NCBI Taxonomy" id="8175"/>
    <lineage>
        <taxon>Eukaryota</taxon>
        <taxon>Metazoa</taxon>
        <taxon>Chordata</taxon>
        <taxon>Craniata</taxon>
        <taxon>Vertebrata</taxon>
        <taxon>Euteleostomi</taxon>
        <taxon>Actinopterygii</taxon>
        <taxon>Neopterygii</taxon>
        <taxon>Teleostei</taxon>
        <taxon>Neoteleostei</taxon>
        <taxon>Acanthomorphata</taxon>
        <taxon>Eupercaria</taxon>
        <taxon>Spariformes</taxon>
        <taxon>Sparidae</taxon>
        <taxon>Sparus</taxon>
    </lineage>
</organism>
<feature type="chain" id="PRO_5025419744" evidence="3">
    <location>
        <begin position="22"/>
        <end position="524"/>
    </location>
</feature>
<dbReference type="Ensembl" id="ENSSAUT00010012805.1">
    <property type="protein sequence ID" value="ENSSAUP00010012035.1"/>
    <property type="gene ID" value="ENSSAUG00010005770.1"/>
</dbReference>
<feature type="domain" description="C-type lectin" evidence="4">
    <location>
        <begin position="137"/>
        <end position="239"/>
    </location>
</feature>
<reference evidence="5" key="2">
    <citation type="submission" date="2025-08" db="UniProtKB">
        <authorList>
            <consortium name="Ensembl"/>
        </authorList>
    </citation>
    <scope>IDENTIFICATION</scope>
</reference>
<dbReference type="InterPro" id="IPR016187">
    <property type="entry name" value="CTDL_fold"/>
</dbReference>
<reference evidence="5" key="1">
    <citation type="submission" date="2021-04" db="EMBL/GenBank/DDBJ databases">
        <authorList>
            <consortium name="Wellcome Sanger Institute Data Sharing"/>
        </authorList>
    </citation>
    <scope>NUCLEOTIDE SEQUENCE [LARGE SCALE GENOMIC DNA]</scope>
</reference>
<feature type="domain" description="C-type lectin" evidence="4">
    <location>
        <begin position="414"/>
        <end position="520"/>
    </location>
</feature>
<protein>
    <submittedName>
        <fullName evidence="5">C-type mannose receptor 2-like</fullName>
    </submittedName>
</protein>
<name>A0A671UDL1_SPAAU</name>
<dbReference type="PANTHER" id="PTHR45784">
    <property type="entry name" value="C-TYPE LECTIN DOMAIN FAMILY 20 MEMBER A-RELATED"/>
    <property type="match status" value="1"/>
</dbReference>
<dbReference type="Gene3D" id="3.10.100.10">
    <property type="entry name" value="Mannose-Binding Protein A, subunit A"/>
    <property type="match status" value="3"/>
</dbReference>
<dbReference type="Pfam" id="PF00059">
    <property type="entry name" value="Lectin_C"/>
    <property type="match status" value="3"/>
</dbReference>
<evidence type="ECO:0000256" key="2">
    <source>
        <dbReference type="SAM" id="MobiDB-lite"/>
    </source>
</evidence>
<dbReference type="SMART" id="SM00034">
    <property type="entry name" value="CLECT"/>
    <property type="match status" value="3"/>
</dbReference>
<proteinExistence type="predicted"/>
<dbReference type="OMA" id="NSSYRFW"/>
<dbReference type="AlphaFoldDB" id="A0A671UDL1"/>
<dbReference type="GeneID" id="115566817"/>
<dbReference type="RefSeq" id="XP_030248681.1">
    <property type="nucleotide sequence ID" value="XM_030392821.1"/>
</dbReference>
<keyword evidence="3" id="KW-0732">Signal</keyword>
<evidence type="ECO:0000313" key="6">
    <source>
        <dbReference type="Proteomes" id="UP000472265"/>
    </source>
</evidence>
<evidence type="ECO:0000256" key="1">
    <source>
        <dbReference type="ARBA" id="ARBA00023157"/>
    </source>
</evidence>
<feature type="region of interest" description="Disordered" evidence="2">
    <location>
        <begin position="264"/>
        <end position="286"/>
    </location>
</feature>
<dbReference type="InterPro" id="IPR018378">
    <property type="entry name" value="C-type_lectin_CS"/>
</dbReference>
<gene>
    <name evidence="5" type="primary">LOC115566817</name>
</gene>
<dbReference type="InterPro" id="IPR001304">
    <property type="entry name" value="C-type_lectin-like"/>
</dbReference>
<evidence type="ECO:0000259" key="4">
    <source>
        <dbReference type="PROSITE" id="PS50041"/>
    </source>
</evidence>
<reference evidence="5" key="3">
    <citation type="submission" date="2025-09" db="UniProtKB">
        <authorList>
            <consortium name="Ensembl"/>
        </authorList>
    </citation>
    <scope>IDENTIFICATION</scope>
</reference>
<dbReference type="OrthoDB" id="441660at2759"/>
<sequence length="524" mass="57821">MERTRMLLLLFTSGLCSFALGSSDFHLINLTRTYEKAKTFCREMYTDLATVHNATDMNNLITLVGNRSPRAWIGLEAADVRMWHWTWPDKEVDFLNWNASQPLNKNEDACAAMEENGRWFESECAEKRSFVCQDNTFFAETKSWRDAQNHCRGLSSDLISILSSAQNEAVHNLSGSQKVWIGLFKDPWKWSDGSNSSFRFWKPSQPNYLDGQDCTAAIFKGQGKWNDLKCTSNRNFVCRGAVKSIPTTTSQSSTQPMTEQLTTNMTTPLSTSSPSNSTNVTTTEATTASELTTLNTTVSSTSSTELNNATTEMSNVTMTQLTPTTAVQVTTDGVSALTTLNTTLSNTSSTELNNATTELSNVTTQLTPATTIQLTTDGASALTTMNTTQNTTLQPTDSSPSLTPGSLILIEKNMTWIEAMGYCRKHHIDLVHITTRDVQERVAEKARNATSPHVWLGLRYTCSFNFWFWISSGTNCYLNWAPGQGPEGKYDCGATGAIQATGGQQWVGLPETEKLNFICSSCVG</sequence>
<dbReference type="InParanoid" id="A0A671UDL1"/>
<evidence type="ECO:0000256" key="3">
    <source>
        <dbReference type="SAM" id="SignalP"/>
    </source>
</evidence>
<dbReference type="PANTHER" id="PTHR45784:SF3">
    <property type="entry name" value="C-TYPE LECTIN DOMAIN FAMILY 4 MEMBER K-LIKE-RELATED"/>
    <property type="match status" value="1"/>
</dbReference>
<evidence type="ECO:0000313" key="5">
    <source>
        <dbReference type="Ensembl" id="ENSSAUP00010012035.1"/>
    </source>
</evidence>
<accession>A0A671UDL1</accession>
<dbReference type="SUPFAM" id="SSF56436">
    <property type="entry name" value="C-type lectin-like"/>
    <property type="match status" value="3"/>
</dbReference>
<dbReference type="Proteomes" id="UP000472265">
    <property type="component" value="Chromosome 17"/>
</dbReference>
<keyword evidence="1" id="KW-1015">Disulfide bond</keyword>
<dbReference type="CDD" id="cd00037">
    <property type="entry name" value="CLECT"/>
    <property type="match status" value="2"/>
</dbReference>
<keyword evidence="6" id="KW-1185">Reference proteome</keyword>
<dbReference type="GeneTree" id="ENSGT01100000263473"/>
<feature type="signal peptide" evidence="3">
    <location>
        <begin position="1"/>
        <end position="21"/>
    </location>
</feature>